<keyword evidence="2" id="KW-0378">Hydrolase</keyword>
<dbReference type="InterPro" id="IPR045857">
    <property type="entry name" value="O16G_dom_2"/>
</dbReference>
<dbReference type="InterPro" id="IPR017853">
    <property type="entry name" value="GH"/>
</dbReference>
<evidence type="ECO:0000259" key="5">
    <source>
        <dbReference type="SMART" id="SM00642"/>
    </source>
</evidence>
<dbReference type="InterPro" id="IPR006047">
    <property type="entry name" value="GH13_cat_dom"/>
</dbReference>
<proteinExistence type="inferred from homology"/>
<evidence type="ECO:0000313" key="6">
    <source>
        <dbReference type="EMBL" id="HJE51548.1"/>
    </source>
</evidence>
<evidence type="ECO:0000256" key="4">
    <source>
        <dbReference type="SAM" id="MobiDB-lite"/>
    </source>
</evidence>
<protein>
    <recommendedName>
        <fullName evidence="5">Glycosyl hydrolase family 13 catalytic domain-containing protein</fullName>
    </recommendedName>
</protein>
<dbReference type="SUPFAM" id="SSF51445">
    <property type="entry name" value="(Trans)glycosidases"/>
    <property type="match status" value="1"/>
</dbReference>
<evidence type="ECO:0000256" key="2">
    <source>
        <dbReference type="ARBA" id="ARBA00022801"/>
    </source>
</evidence>
<dbReference type="PANTHER" id="PTHR10357:SF184">
    <property type="entry name" value="OLIGO-1,6-GLUCOSIDASE 1"/>
    <property type="match status" value="1"/>
</dbReference>
<comment type="caution">
    <text evidence="6">The sequence shown here is derived from an EMBL/GenBank/DDBJ whole genome shotgun (WGS) entry which is preliminary data.</text>
</comment>
<evidence type="ECO:0000256" key="1">
    <source>
        <dbReference type="ARBA" id="ARBA00008061"/>
    </source>
</evidence>
<feature type="domain" description="Glycosyl hydrolase family 13 catalytic" evidence="5">
    <location>
        <begin position="96"/>
        <end position="428"/>
    </location>
</feature>
<dbReference type="SMART" id="SM00642">
    <property type="entry name" value="Aamy"/>
    <property type="match status" value="1"/>
</dbReference>
<comment type="similarity">
    <text evidence="1">Belongs to the glycosyl hydrolase 13 family.</text>
</comment>
<feature type="region of interest" description="Disordered" evidence="4">
    <location>
        <begin position="333"/>
        <end position="352"/>
    </location>
</feature>
<gene>
    <name evidence="6" type="ORF">K8V15_06165</name>
</gene>
<dbReference type="GO" id="GO:0004556">
    <property type="term" value="F:alpha-amylase activity"/>
    <property type="evidence" value="ECO:0007669"/>
    <property type="project" value="TreeGrafter"/>
</dbReference>
<organism evidence="6 7">
    <name type="scientific">Tessaracoccus flavescens</name>
    <dbReference type="NCBI Taxonomy" id="399497"/>
    <lineage>
        <taxon>Bacteria</taxon>
        <taxon>Bacillati</taxon>
        <taxon>Actinomycetota</taxon>
        <taxon>Actinomycetes</taxon>
        <taxon>Propionibacteriales</taxon>
        <taxon>Propionibacteriaceae</taxon>
        <taxon>Tessaracoccus</taxon>
    </lineage>
</organism>
<name>A0A921JRI5_9ACTN</name>
<accession>A0A921JRI5</accession>
<dbReference type="PANTHER" id="PTHR10357">
    <property type="entry name" value="ALPHA-AMYLASE FAMILY MEMBER"/>
    <property type="match status" value="1"/>
</dbReference>
<dbReference type="GO" id="GO:0009313">
    <property type="term" value="P:oligosaccharide catabolic process"/>
    <property type="evidence" value="ECO:0007669"/>
    <property type="project" value="TreeGrafter"/>
</dbReference>
<evidence type="ECO:0000313" key="7">
    <source>
        <dbReference type="Proteomes" id="UP000712713"/>
    </source>
</evidence>
<dbReference type="FunFam" id="3.20.20.80:FF:000064">
    <property type="entry name" value="Oligo-1,6-glucosidase"/>
    <property type="match status" value="1"/>
</dbReference>
<sequence length="430" mass="49690">MAYRPLTRNSTVRELYKHPVGRDVIDKLFLQTGLPRRLIYTLGLLKISWLEKLSERLTGPGLVDTILELVNSERERPLDGRAPAATPWWREAVFYQVYPRSFVDSNGDGIGDIRGIISKLDYLADLGVDCLWLSPIFDSPNQDMGYDIRDYRGVMEEMGTLADVDELIRECHERGMRIILDLVVNHTSDQHEWFQRALDDPNGKYGGYYFMEDGSPDEPPNNWTSFFSGSAWRWEPEAGKWVLHLFADGQVDLNWDNEDVRDDVADMVSWWLKRGVDGFRLDVINYISKRPGLPDGHPFIGELLEFRGVEHYFYGPRLHEFLRGLRRDGFTRREAPASTPRRRHPDGSLGSPLPPDMIGIMVGETPGIGMELGRLLSGYGRGELDLIFNFDVLDNPGHVRWDVYSYQLWYLKRFYRAYDKHLSPNDWIAV</sequence>
<dbReference type="Gene3D" id="3.90.400.10">
    <property type="entry name" value="Oligo-1,6-glucosidase, Domain 2"/>
    <property type="match status" value="1"/>
</dbReference>
<dbReference type="Gene3D" id="3.20.20.80">
    <property type="entry name" value="Glycosidases"/>
    <property type="match status" value="1"/>
</dbReference>
<dbReference type="EMBL" id="DYZF01000156">
    <property type="protein sequence ID" value="HJE51548.1"/>
    <property type="molecule type" value="Genomic_DNA"/>
</dbReference>
<keyword evidence="3" id="KW-0326">Glycosidase</keyword>
<feature type="non-terminal residue" evidence="6">
    <location>
        <position position="430"/>
    </location>
</feature>
<dbReference type="Pfam" id="PF00128">
    <property type="entry name" value="Alpha-amylase"/>
    <property type="match status" value="1"/>
</dbReference>
<evidence type="ECO:0000256" key="3">
    <source>
        <dbReference type="ARBA" id="ARBA00023295"/>
    </source>
</evidence>
<reference evidence="6" key="1">
    <citation type="journal article" date="2021" name="PeerJ">
        <title>Extensive microbial diversity within the chicken gut microbiome revealed by metagenomics and culture.</title>
        <authorList>
            <person name="Gilroy R."/>
            <person name="Ravi A."/>
            <person name="Getino M."/>
            <person name="Pursley I."/>
            <person name="Horton D.L."/>
            <person name="Alikhan N.F."/>
            <person name="Baker D."/>
            <person name="Gharbi K."/>
            <person name="Hall N."/>
            <person name="Watson M."/>
            <person name="Adriaenssens E.M."/>
            <person name="Foster-Nyarko E."/>
            <person name="Jarju S."/>
            <person name="Secka A."/>
            <person name="Antonio M."/>
            <person name="Oren A."/>
            <person name="Chaudhuri R.R."/>
            <person name="La Ragione R."/>
            <person name="Hildebrand F."/>
            <person name="Pallen M.J."/>
        </authorList>
    </citation>
    <scope>NUCLEOTIDE SEQUENCE</scope>
    <source>
        <strain evidence="6">ChiGjej3B3-7470</strain>
    </source>
</reference>
<dbReference type="AlphaFoldDB" id="A0A921JRI5"/>
<reference evidence="6" key="2">
    <citation type="submission" date="2021-09" db="EMBL/GenBank/DDBJ databases">
        <authorList>
            <person name="Gilroy R."/>
        </authorList>
    </citation>
    <scope>NUCLEOTIDE SEQUENCE</scope>
    <source>
        <strain evidence="6">ChiGjej3B3-7470</strain>
    </source>
</reference>
<dbReference type="Proteomes" id="UP000712713">
    <property type="component" value="Unassembled WGS sequence"/>
</dbReference>